<dbReference type="InterPro" id="IPR015943">
    <property type="entry name" value="WD40/YVTN_repeat-like_dom_sf"/>
</dbReference>
<dbReference type="SMART" id="SM00320">
    <property type="entry name" value="WD40"/>
    <property type="match status" value="1"/>
</dbReference>
<dbReference type="GeneTree" id="ENSGT00390000006303"/>
<name>H2YPW6_CIOSA</name>
<evidence type="ECO:0000313" key="10">
    <source>
        <dbReference type="Proteomes" id="UP000007875"/>
    </source>
</evidence>
<comment type="subcellular location">
    <subcellularLocation>
        <location evidence="1">Nucleus</location>
        <location evidence="1">Nucleolus</location>
    </subcellularLocation>
</comment>
<evidence type="ECO:0000256" key="5">
    <source>
        <dbReference type="ARBA" id="ARBA00022737"/>
    </source>
</evidence>
<dbReference type="InParanoid" id="H2YPW6"/>
<dbReference type="GO" id="GO:0032040">
    <property type="term" value="C:small-subunit processome"/>
    <property type="evidence" value="ECO:0007669"/>
    <property type="project" value="InterPro"/>
</dbReference>
<dbReference type="Proteomes" id="UP000007875">
    <property type="component" value="Unassembled WGS sequence"/>
</dbReference>
<dbReference type="GO" id="GO:0045943">
    <property type="term" value="P:positive regulation of transcription by RNA polymerase I"/>
    <property type="evidence" value="ECO:0007669"/>
    <property type="project" value="InterPro"/>
</dbReference>
<dbReference type="PANTHER" id="PTHR44215:SF1">
    <property type="entry name" value="WD REPEAT-CONTAINING PROTEIN 75"/>
    <property type="match status" value="1"/>
</dbReference>
<dbReference type="InterPro" id="IPR001680">
    <property type="entry name" value="WD40_rpt"/>
</dbReference>
<reference evidence="9" key="3">
    <citation type="submission" date="2025-09" db="UniProtKB">
        <authorList>
            <consortium name="Ensembl"/>
        </authorList>
    </citation>
    <scope>IDENTIFICATION</scope>
</reference>
<evidence type="ECO:0000313" key="9">
    <source>
        <dbReference type="Ensembl" id="ENSCSAVP00000007374.1"/>
    </source>
</evidence>
<dbReference type="HOGENOM" id="CLU_1285863_0_0_1"/>
<dbReference type="AlphaFoldDB" id="H2YPW6"/>
<accession>H2YPW6</accession>
<dbReference type="InterPro" id="IPR036322">
    <property type="entry name" value="WD40_repeat_dom_sf"/>
</dbReference>
<dbReference type="Ensembl" id="ENSCSAVT00000007471.1">
    <property type="protein sequence ID" value="ENSCSAVP00000007374.1"/>
    <property type="gene ID" value="ENSCSAVG00000004402.1"/>
</dbReference>
<dbReference type="Gene3D" id="2.130.10.10">
    <property type="entry name" value="YVTN repeat-like/Quinoprotein amine dehydrogenase"/>
    <property type="match status" value="1"/>
</dbReference>
<keyword evidence="10" id="KW-1185">Reference proteome</keyword>
<keyword evidence="6" id="KW-0804">Transcription</keyword>
<evidence type="ECO:0000256" key="8">
    <source>
        <dbReference type="PROSITE-ProRule" id="PRU00221"/>
    </source>
</evidence>
<proteinExistence type="predicted"/>
<dbReference type="InterPro" id="IPR053826">
    <property type="entry name" value="WDR75"/>
</dbReference>
<evidence type="ECO:0000256" key="4">
    <source>
        <dbReference type="ARBA" id="ARBA00022574"/>
    </source>
</evidence>
<keyword evidence="3" id="KW-0698">rRNA processing</keyword>
<keyword evidence="5" id="KW-0677">Repeat</keyword>
<evidence type="ECO:0000256" key="7">
    <source>
        <dbReference type="ARBA" id="ARBA00023242"/>
    </source>
</evidence>
<keyword evidence="4 8" id="KW-0853">WD repeat</keyword>
<dbReference type="eggNOG" id="KOG1963">
    <property type="taxonomic scope" value="Eukaryota"/>
</dbReference>
<organism evidence="9 10">
    <name type="scientific">Ciona savignyi</name>
    <name type="common">Pacific transparent sea squirt</name>
    <dbReference type="NCBI Taxonomy" id="51511"/>
    <lineage>
        <taxon>Eukaryota</taxon>
        <taxon>Metazoa</taxon>
        <taxon>Chordata</taxon>
        <taxon>Tunicata</taxon>
        <taxon>Ascidiacea</taxon>
        <taxon>Phlebobranchia</taxon>
        <taxon>Cionidae</taxon>
        <taxon>Ciona</taxon>
    </lineage>
</organism>
<dbReference type="PROSITE" id="PS50082">
    <property type="entry name" value="WD_REPEATS_2"/>
    <property type="match status" value="1"/>
</dbReference>
<evidence type="ECO:0000256" key="3">
    <source>
        <dbReference type="ARBA" id="ARBA00022552"/>
    </source>
</evidence>
<keyword evidence="2" id="KW-0690">Ribosome biogenesis</keyword>
<dbReference type="SUPFAM" id="SSF50978">
    <property type="entry name" value="WD40 repeat-like"/>
    <property type="match status" value="1"/>
</dbReference>
<feature type="repeat" description="WD" evidence="8">
    <location>
        <begin position="52"/>
        <end position="94"/>
    </location>
</feature>
<dbReference type="GO" id="GO:0003723">
    <property type="term" value="F:RNA binding"/>
    <property type="evidence" value="ECO:0007669"/>
    <property type="project" value="InterPro"/>
</dbReference>
<reference evidence="10" key="1">
    <citation type="submission" date="2003-08" db="EMBL/GenBank/DDBJ databases">
        <authorList>
            <person name="Birren B."/>
            <person name="Nusbaum C."/>
            <person name="Abebe A."/>
            <person name="Abouelleil A."/>
            <person name="Adekoya E."/>
            <person name="Ait-zahra M."/>
            <person name="Allen N."/>
            <person name="Allen T."/>
            <person name="An P."/>
            <person name="Anderson M."/>
            <person name="Anderson S."/>
            <person name="Arachchi H."/>
            <person name="Armbruster J."/>
            <person name="Bachantsang P."/>
            <person name="Baldwin J."/>
            <person name="Barry A."/>
            <person name="Bayul T."/>
            <person name="Blitshsteyn B."/>
            <person name="Bloom T."/>
            <person name="Blye J."/>
            <person name="Boguslavskiy L."/>
            <person name="Borowsky M."/>
            <person name="Boukhgalter B."/>
            <person name="Brunache A."/>
            <person name="Butler J."/>
            <person name="Calixte N."/>
            <person name="Calvo S."/>
            <person name="Camarata J."/>
            <person name="Campo K."/>
            <person name="Chang J."/>
            <person name="Cheshatsang Y."/>
            <person name="Citroen M."/>
            <person name="Collymore A."/>
            <person name="Considine T."/>
            <person name="Cook A."/>
            <person name="Cooke P."/>
            <person name="Corum B."/>
            <person name="Cuomo C."/>
            <person name="David R."/>
            <person name="Dawoe T."/>
            <person name="Degray S."/>
            <person name="Dodge S."/>
            <person name="Dooley K."/>
            <person name="Dorje P."/>
            <person name="Dorjee K."/>
            <person name="Dorris L."/>
            <person name="Duffey N."/>
            <person name="Dupes A."/>
            <person name="Elkins T."/>
            <person name="Engels R."/>
            <person name="Erickson J."/>
            <person name="Farina A."/>
            <person name="Faro S."/>
            <person name="Ferreira P."/>
            <person name="Fischer H."/>
            <person name="Fitzgerald M."/>
            <person name="Foley K."/>
            <person name="Gage D."/>
            <person name="Galagan J."/>
            <person name="Gearin G."/>
            <person name="Gnerre S."/>
            <person name="Gnirke A."/>
            <person name="Goyette A."/>
            <person name="Graham J."/>
            <person name="Grandbois E."/>
            <person name="Gyaltsen K."/>
            <person name="Hafez N."/>
            <person name="Hagopian D."/>
            <person name="Hagos B."/>
            <person name="Hall J."/>
            <person name="Hatcher B."/>
            <person name="Heller A."/>
            <person name="Higgins H."/>
            <person name="Honan T."/>
            <person name="Horn A."/>
            <person name="Houde N."/>
            <person name="Hughes L."/>
            <person name="Hulme W."/>
            <person name="Husby E."/>
            <person name="Iliev I."/>
            <person name="Jaffe D."/>
            <person name="Jones C."/>
            <person name="Kamal M."/>
            <person name="Kamat A."/>
            <person name="Kamvysselis M."/>
            <person name="Karlsson E."/>
            <person name="Kells C."/>
            <person name="Kieu A."/>
            <person name="Kisner P."/>
            <person name="Kodira C."/>
            <person name="Kulbokas E."/>
            <person name="Labutti K."/>
            <person name="Lama D."/>
            <person name="Landers T."/>
            <person name="Leger J."/>
            <person name="Levine S."/>
            <person name="Lewis D."/>
            <person name="Lewis T."/>
            <person name="Lindblad-toh K."/>
            <person name="Liu X."/>
            <person name="Lokyitsang T."/>
            <person name="Lokyitsang Y."/>
            <person name="Lucien O."/>
            <person name="Lui A."/>
            <person name="Ma L.J."/>
            <person name="Mabbitt R."/>
            <person name="Macdonald J."/>
            <person name="Maclean C."/>
            <person name="Major J."/>
            <person name="Manning J."/>
            <person name="Marabella R."/>
            <person name="Maru K."/>
            <person name="Matthews C."/>
            <person name="Mauceli E."/>
            <person name="Mccarthy M."/>
            <person name="Mcdonough S."/>
            <person name="Mcghee T."/>
            <person name="Meldrim J."/>
            <person name="Meneus L."/>
            <person name="Mesirov J."/>
            <person name="Mihalev A."/>
            <person name="Mihova T."/>
            <person name="Mikkelsen T."/>
            <person name="Mlenga V."/>
            <person name="Moru K."/>
            <person name="Mozes J."/>
            <person name="Mulrain L."/>
            <person name="Munson G."/>
            <person name="Naylor J."/>
            <person name="Newes C."/>
            <person name="Nguyen C."/>
            <person name="Nguyen N."/>
            <person name="Nguyen T."/>
            <person name="Nicol R."/>
            <person name="Nielsen C."/>
            <person name="Nizzari M."/>
            <person name="Norbu C."/>
            <person name="Norbu N."/>
            <person name="O'donnell P."/>
            <person name="Okoawo O."/>
            <person name="O'leary S."/>
            <person name="Omotosho B."/>
            <person name="O'neill K."/>
            <person name="Osman S."/>
            <person name="Parker S."/>
            <person name="Perrin D."/>
            <person name="Phunkhang P."/>
            <person name="Piqani B."/>
            <person name="Purcell S."/>
            <person name="Rachupka T."/>
            <person name="Ramasamy U."/>
            <person name="Rameau R."/>
            <person name="Ray V."/>
            <person name="Raymond C."/>
            <person name="Retta R."/>
            <person name="Richardson S."/>
            <person name="Rise C."/>
            <person name="Rodriguez J."/>
            <person name="Rogers J."/>
            <person name="Rogov P."/>
            <person name="Rutman M."/>
            <person name="Schupbach R."/>
            <person name="Seaman C."/>
            <person name="Settipalli S."/>
            <person name="Sharpe T."/>
            <person name="Sheridan J."/>
            <person name="Sherpa N."/>
            <person name="Shi J."/>
            <person name="Smirnov S."/>
            <person name="Smith C."/>
            <person name="Sougnez C."/>
            <person name="Spencer B."/>
            <person name="Stalker J."/>
            <person name="Stange-thomann N."/>
            <person name="Stavropoulos S."/>
            <person name="Stetson K."/>
            <person name="Stone C."/>
            <person name="Stone S."/>
            <person name="Stubbs M."/>
            <person name="Talamas J."/>
            <person name="Tchuinga P."/>
            <person name="Tenzing P."/>
            <person name="Tesfaye S."/>
            <person name="Theodore J."/>
            <person name="Thoulutsang Y."/>
            <person name="Topham K."/>
            <person name="Towey S."/>
            <person name="Tsamla T."/>
            <person name="Tsomo N."/>
            <person name="Vallee D."/>
            <person name="Vassiliev H."/>
            <person name="Venkataraman V."/>
            <person name="Vinson J."/>
            <person name="Vo A."/>
            <person name="Wade C."/>
            <person name="Wang S."/>
            <person name="Wangchuk T."/>
            <person name="Wangdi T."/>
            <person name="Whittaker C."/>
            <person name="Wilkinson J."/>
            <person name="Wu Y."/>
            <person name="Wyman D."/>
            <person name="Yadav S."/>
            <person name="Yang S."/>
            <person name="Yang X."/>
            <person name="Yeager S."/>
            <person name="Yee E."/>
            <person name="Young G."/>
            <person name="Zainoun J."/>
            <person name="Zembeck L."/>
            <person name="Zimmer A."/>
            <person name="Zody M."/>
            <person name="Lander E."/>
        </authorList>
    </citation>
    <scope>NUCLEOTIDE SEQUENCE [LARGE SCALE GENOMIC DNA]</scope>
</reference>
<sequence>MKKDKLCLVETGGSSIVRYKSIFSNDSKYLLCPCGNVIKVYSTTTGQCWQKLLGHTDNVTKVDYHPSIKLQVISSSLDSTIRLWDYEDGVMLSSIHFNAPLLGVFSCKLFPKIAFLVRKTAEGNELCRFHLDFSGSSNTTNNSSDVIMKSMDRLTEKEIAFSKNFFVVSRKKSLQVFSNLNTVKRKDGIRHYLKAEDSLITCVACHPDLEQCVTG</sequence>
<dbReference type="STRING" id="51511.ENSCSAVP00000007374"/>
<evidence type="ECO:0000256" key="2">
    <source>
        <dbReference type="ARBA" id="ARBA00022517"/>
    </source>
</evidence>
<dbReference type="GO" id="GO:2000234">
    <property type="term" value="P:positive regulation of rRNA processing"/>
    <property type="evidence" value="ECO:0007669"/>
    <property type="project" value="TreeGrafter"/>
</dbReference>
<dbReference type="PROSITE" id="PS50294">
    <property type="entry name" value="WD_REPEATS_REGION"/>
    <property type="match status" value="1"/>
</dbReference>
<protein>
    <submittedName>
        <fullName evidence="9">Uncharacterized protein</fullName>
    </submittedName>
</protein>
<evidence type="ECO:0000256" key="1">
    <source>
        <dbReference type="ARBA" id="ARBA00004604"/>
    </source>
</evidence>
<dbReference type="Pfam" id="PF23869">
    <property type="entry name" value="Beta-prop_WDR75_1st"/>
    <property type="match status" value="1"/>
</dbReference>
<keyword evidence="7" id="KW-0539">Nucleus</keyword>
<dbReference type="GO" id="GO:0006364">
    <property type="term" value="P:rRNA processing"/>
    <property type="evidence" value="ECO:0007669"/>
    <property type="project" value="UniProtKB-KW"/>
</dbReference>
<reference evidence="9" key="2">
    <citation type="submission" date="2025-08" db="UniProtKB">
        <authorList>
            <consortium name="Ensembl"/>
        </authorList>
    </citation>
    <scope>IDENTIFICATION</scope>
</reference>
<dbReference type="PANTHER" id="PTHR44215">
    <property type="entry name" value="WD REPEAT-CONTAINING PROTEIN 75"/>
    <property type="match status" value="1"/>
</dbReference>
<evidence type="ECO:0000256" key="6">
    <source>
        <dbReference type="ARBA" id="ARBA00023163"/>
    </source>
</evidence>